<evidence type="ECO:0000256" key="7">
    <source>
        <dbReference type="SAM" id="SignalP"/>
    </source>
</evidence>
<dbReference type="PROSITE" id="PS51257">
    <property type="entry name" value="PROKAR_LIPOPROTEIN"/>
    <property type="match status" value="1"/>
</dbReference>
<evidence type="ECO:0000256" key="1">
    <source>
        <dbReference type="ARBA" id="ARBA00000971"/>
    </source>
</evidence>
<feature type="domain" description="PPIase FKBP-type" evidence="8">
    <location>
        <begin position="190"/>
        <end position="291"/>
    </location>
</feature>
<dbReference type="PANTHER" id="PTHR43811">
    <property type="entry name" value="FKBP-TYPE PEPTIDYL-PROLYL CIS-TRANS ISOMERASE FKPA"/>
    <property type="match status" value="1"/>
</dbReference>
<dbReference type="EC" id="5.2.1.8" evidence="6"/>
<keyword evidence="4 5" id="KW-0413">Isomerase</keyword>
<dbReference type="PROSITE" id="PS50059">
    <property type="entry name" value="FKBP_PPIASE"/>
    <property type="match status" value="1"/>
</dbReference>
<keyword evidence="10" id="KW-1185">Reference proteome</keyword>
<keyword evidence="7" id="KW-0732">Signal</keyword>
<accession>A0A150XF92</accession>
<evidence type="ECO:0000313" key="10">
    <source>
        <dbReference type="Proteomes" id="UP000075606"/>
    </source>
</evidence>
<evidence type="ECO:0000259" key="8">
    <source>
        <dbReference type="PROSITE" id="PS50059"/>
    </source>
</evidence>
<proteinExistence type="inferred from homology"/>
<sequence>MRKVKSVMLAGALLATVFACDSTPEFTELESGLKYRKLNEGSDKRAEEGEIMNVVMTHTLEDSVLYDSGNEPGYFLNPASSLPPNLSEVFKLCGPGDSVQIKMPFAEYAQLTGFPVTAEDSSKVVMWNFKVNEIATEQAFVEKFQAEQKEIDKGIIEEYLVNNNLEANYTEEGIAVVTLESGNGEYPENGDLVKVDYAVRLLDGTLVDTSNEQLAQENNVYNAQREYKPYEFTLGNREVIQGWDLGVPKVDKGGKAKLLIPSQYAYGARNTGGPIPPNAVLVFDIEVVDFE</sequence>
<dbReference type="Pfam" id="PF00254">
    <property type="entry name" value="FKBP_C"/>
    <property type="match status" value="1"/>
</dbReference>
<dbReference type="RefSeq" id="WP_068215648.1">
    <property type="nucleotide sequence ID" value="NZ_CP139724.1"/>
</dbReference>
<feature type="chain" id="PRO_5007574670" description="Peptidyl-prolyl cis-trans isomerase" evidence="7">
    <location>
        <begin position="20"/>
        <end position="291"/>
    </location>
</feature>
<evidence type="ECO:0000313" key="9">
    <source>
        <dbReference type="EMBL" id="KYG77378.1"/>
    </source>
</evidence>
<organism evidence="9 10">
    <name type="scientific">Roseivirga spongicola</name>
    <dbReference type="NCBI Taxonomy" id="333140"/>
    <lineage>
        <taxon>Bacteria</taxon>
        <taxon>Pseudomonadati</taxon>
        <taxon>Bacteroidota</taxon>
        <taxon>Cytophagia</taxon>
        <taxon>Cytophagales</taxon>
        <taxon>Roseivirgaceae</taxon>
        <taxon>Roseivirga</taxon>
    </lineage>
</organism>
<dbReference type="SUPFAM" id="SSF54534">
    <property type="entry name" value="FKBP-like"/>
    <property type="match status" value="2"/>
</dbReference>
<dbReference type="PANTHER" id="PTHR43811:SF19">
    <property type="entry name" value="39 KDA FK506-BINDING NUCLEAR PROTEIN"/>
    <property type="match status" value="1"/>
</dbReference>
<dbReference type="InterPro" id="IPR001179">
    <property type="entry name" value="PPIase_FKBP_dom"/>
</dbReference>
<dbReference type="GO" id="GO:0003755">
    <property type="term" value="F:peptidyl-prolyl cis-trans isomerase activity"/>
    <property type="evidence" value="ECO:0007669"/>
    <property type="project" value="UniProtKB-UniRule"/>
</dbReference>
<dbReference type="Gene3D" id="3.10.50.40">
    <property type="match status" value="2"/>
</dbReference>
<evidence type="ECO:0000256" key="2">
    <source>
        <dbReference type="ARBA" id="ARBA00006577"/>
    </source>
</evidence>
<evidence type="ECO:0000256" key="5">
    <source>
        <dbReference type="PROSITE-ProRule" id="PRU00277"/>
    </source>
</evidence>
<dbReference type="InterPro" id="IPR046357">
    <property type="entry name" value="PPIase_dom_sf"/>
</dbReference>
<feature type="signal peptide" evidence="7">
    <location>
        <begin position="1"/>
        <end position="19"/>
    </location>
</feature>
<dbReference type="STRING" id="333140.AWW68_01005"/>
<protein>
    <recommendedName>
        <fullName evidence="6">Peptidyl-prolyl cis-trans isomerase</fullName>
        <ecNumber evidence="6">5.2.1.8</ecNumber>
    </recommendedName>
</protein>
<comment type="caution">
    <text evidence="9">The sequence shown here is derived from an EMBL/GenBank/DDBJ whole genome shotgun (WGS) entry which is preliminary data.</text>
</comment>
<comment type="similarity">
    <text evidence="2 6">Belongs to the FKBP-type PPIase family.</text>
</comment>
<evidence type="ECO:0000256" key="3">
    <source>
        <dbReference type="ARBA" id="ARBA00023110"/>
    </source>
</evidence>
<name>A0A150XF92_9BACT</name>
<dbReference type="EMBL" id="LRPC01000001">
    <property type="protein sequence ID" value="KYG77378.1"/>
    <property type="molecule type" value="Genomic_DNA"/>
</dbReference>
<evidence type="ECO:0000256" key="4">
    <source>
        <dbReference type="ARBA" id="ARBA00023235"/>
    </source>
</evidence>
<comment type="catalytic activity">
    <reaction evidence="1 5 6">
        <text>[protein]-peptidylproline (omega=180) = [protein]-peptidylproline (omega=0)</text>
        <dbReference type="Rhea" id="RHEA:16237"/>
        <dbReference type="Rhea" id="RHEA-COMP:10747"/>
        <dbReference type="Rhea" id="RHEA-COMP:10748"/>
        <dbReference type="ChEBI" id="CHEBI:83833"/>
        <dbReference type="ChEBI" id="CHEBI:83834"/>
        <dbReference type="EC" id="5.2.1.8"/>
    </reaction>
</comment>
<gene>
    <name evidence="9" type="ORF">AWW68_01005</name>
</gene>
<dbReference type="Proteomes" id="UP000075606">
    <property type="component" value="Unassembled WGS sequence"/>
</dbReference>
<dbReference type="AlphaFoldDB" id="A0A150XF92"/>
<reference evidence="9 10" key="1">
    <citation type="submission" date="2016-01" db="EMBL/GenBank/DDBJ databases">
        <title>Genome sequencing of Roseivirga spongicola UST030701-084.</title>
        <authorList>
            <person name="Selvaratnam C."/>
            <person name="Thevarajoo S."/>
            <person name="Goh K.M."/>
            <person name="Ee R."/>
            <person name="Chan K.-G."/>
            <person name="Chong C.S."/>
        </authorList>
    </citation>
    <scope>NUCLEOTIDE SEQUENCE [LARGE SCALE GENOMIC DNA]</scope>
    <source>
        <strain evidence="9 10">UST030701-084</strain>
    </source>
</reference>
<evidence type="ECO:0000256" key="6">
    <source>
        <dbReference type="RuleBase" id="RU003915"/>
    </source>
</evidence>
<keyword evidence="3 5" id="KW-0697">Rotamase</keyword>
<dbReference type="OrthoDB" id="9814548at2"/>